<dbReference type="Proteomes" id="UP001349343">
    <property type="component" value="Segment"/>
</dbReference>
<protein>
    <submittedName>
        <fullName evidence="1">Uncharacterized protein</fullName>
    </submittedName>
</protein>
<reference evidence="1 2" key="1">
    <citation type="submission" date="2023-11" db="EMBL/GenBank/DDBJ databases">
        <authorList>
            <person name="Cook R."/>
            <person name="Crisci M."/>
            <person name="Pye H."/>
            <person name="Adriaenssens E."/>
            <person name="Santini J."/>
        </authorList>
    </citation>
    <scope>NUCLEOTIDE SEQUENCE [LARGE SCALE GENOMIC DNA]</scope>
    <source>
        <strain evidence="1">Lak_Megaphage_RVC_JS4_GC31</strain>
    </source>
</reference>
<evidence type="ECO:0000313" key="1">
    <source>
        <dbReference type="EMBL" id="WQJ53102.1"/>
    </source>
</evidence>
<organism evidence="1 2">
    <name type="scientific">phage Lak_Megaphage_RVC_JS4_GC31</name>
    <dbReference type="NCBI Taxonomy" id="3109228"/>
    <lineage>
        <taxon>Viruses</taxon>
        <taxon>Duplodnaviria</taxon>
        <taxon>Heunggongvirae</taxon>
        <taxon>Uroviricota</taxon>
        <taxon>Caudoviricetes</taxon>
        <taxon>Caudoviricetes code 15 clade</taxon>
    </lineage>
</organism>
<evidence type="ECO:0000313" key="2">
    <source>
        <dbReference type="Proteomes" id="UP001349343"/>
    </source>
</evidence>
<dbReference type="InterPro" id="IPR036322">
    <property type="entry name" value="WD40_repeat_dom_sf"/>
</dbReference>
<dbReference type="EMBL" id="OR769222">
    <property type="protein sequence ID" value="WQJ53102.1"/>
    <property type="molecule type" value="Genomic_DNA"/>
</dbReference>
<dbReference type="SUPFAM" id="SSF50978">
    <property type="entry name" value="WD40 repeat-like"/>
    <property type="match status" value="1"/>
</dbReference>
<sequence length="144" mass="16472">MNKKKFLKLHSNDDNSVIIVCLDEIIFIYTDTNNGGKVTTVYLNNETVEAITVNEAPEKIYQFILETCNIDFVKLHSSDDNSVIVVNVDSISLICLSDNNGKKLTTMYFNNDTVESITFNESPERIYQMMEDTLEARLTKMNKK</sequence>
<accession>A0ABZ0Z3Q3</accession>
<name>A0ABZ0Z3Q3_9CAUD</name>
<keyword evidence="2" id="KW-1185">Reference proteome</keyword>
<proteinExistence type="predicted"/>